<accession>A0A099KK24</accession>
<evidence type="ECO:0000259" key="1">
    <source>
        <dbReference type="Pfam" id="PF22016"/>
    </source>
</evidence>
<comment type="caution">
    <text evidence="2">The sequence shown here is derived from an EMBL/GenBank/DDBJ whole genome shotgun (WGS) entry which is preliminary data.</text>
</comment>
<dbReference type="Pfam" id="PF22016">
    <property type="entry name" value="DUF6933"/>
    <property type="match status" value="1"/>
</dbReference>
<reference evidence="2 3" key="1">
    <citation type="submission" date="2014-08" db="EMBL/GenBank/DDBJ databases">
        <title>Genomic and Phenotypic Diversity of Colwellia psychrerythraea strains from Disparate Marine Basins.</title>
        <authorList>
            <person name="Techtmann S.M."/>
            <person name="Stelling S.C."/>
            <person name="Utturkar S.M."/>
            <person name="Alshibli N."/>
            <person name="Harris A."/>
            <person name="Brown S.D."/>
            <person name="Hazen T.C."/>
        </authorList>
    </citation>
    <scope>NUCLEOTIDE SEQUENCE [LARGE SCALE GENOMIC DNA]</scope>
    <source>
        <strain evidence="2 3">ND2E</strain>
    </source>
</reference>
<gene>
    <name evidence="2" type="ORF">ND2E_0004</name>
</gene>
<protein>
    <recommendedName>
        <fullName evidence="1">DUF6933 domain-containing protein</fullName>
    </recommendedName>
</protein>
<organism evidence="2 3">
    <name type="scientific">Colwellia psychrerythraea</name>
    <name type="common">Vibrio psychroerythus</name>
    <dbReference type="NCBI Taxonomy" id="28229"/>
    <lineage>
        <taxon>Bacteria</taxon>
        <taxon>Pseudomonadati</taxon>
        <taxon>Pseudomonadota</taxon>
        <taxon>Gammaproteobacteria</taxon>
        <taxon>Alteromonadales</taxon>
        <taxon>Colwelliaceae</taxon>
        <taxon>Colwellia</taxon>
    </lineage>
</organism>
<feature type="domain" description="DUF6933" evidence="1">
    <location>
        <begin position="3"/>
        <end position="67"/>
    </location>
</feature>
<proteinExistence type="predicted"/>
<dbReference type="EMBL" id="JQED01000031">
    <property type="protein sequence ID" value="KGJ90761.1"/>
    <property type="molecule type" value="Genomic_DNA"/>
</dbReference>
<sequence>MIQLRCTKKVQDFIGVKKENLCKVSERESSLGNWMANIFIQDRRKIICFMNERTLLSFVLTGVTKPKAA</sequence>
<name>A0A099KK24_COLPS</name>
<dbReference type="AlphaFoldDB" id="A0A099KK24"/>
<dbReference type="InterPro" id="IPR053864">
    <property type="entry name" value="DUF6933"/>
</dbReference>
<dbReference type="RefSeq" id="WP_052056596.1">
    <property type="nucleotide sequence ID" value="NZ_JQED01000031.1"/>
</dbReference>
<evidence type="ECO:0000313" key="3">
    <source>
        <dbReference type="Proteomes" id="UP000029843"/>
    </source>
</evidence>
<dbReference type="Proteomes" id="UP000029843">
    <property type="component" value="Unassembled WGS sequence"/>
</dbReference>
<evidence type="ECO:0000313" key="2">
    <source>
        <dbReference type="EMBL" id="KGJ90761.1"/>
    </source>
</evidence>